<evidence type="ECO:0000313" key="2">
    <source>
        <dbReference type="EMBL" id="MFC6196794.1"/>
    </source>
</evidence>
<dbReference type="Proteomes" id="UP001596303">
    <property type="component" value="Unassembled WGS sequence"/>
</dbReference>
<comment type="caution">
    <text evidence="2">The sequence shown here is derived from an EMBL/GenBank/DDBJ whole genome shotgun (WGS) entry which is preliminary data.</text>
</comment>
<evidence type="ECO:0000259" key="1">
    <source>
        <dbReference type="Pfam" id="PF10135"/>
    </source>
</evidence>
<gene>
    <name evidence="2" type="ORF">ACFQDM_01815</name>
</gene>
<dbReference type="EMBL" id="JBHSSW010000003">
    <property type="protein sequence ID" value="MFC6196794.1"/>
    <property type="molecule type" value="Genomic_DNA"/>
</dbReference>
<protein>
    <submittedName>
        <fullName evidence="2">Rod-binding protein</fullName>
    </submittedName>
</protein>
<dbReference type="Pfam" id="PF10135">
    <property type="entry name" value="Rod-binding"/>
    <property type="match status" value="1"/>
</dbReference>
<reference evidence="3" key="1">
    <citation type="journal article" date="2019" name="Int. J. Syst. Evol. Microbiol.">
        <title>The Global Catalogue of Microorganisms (GCM) 10K type strain sequencing project: providing services to taxonomists for standard genome sequencing and annotation.</title>
        <authorList>
            <consortium name="The Broad Institute Genomics Platform"/>
            <consortium name="The Broad Institute Genome Sequencing Center for Infectious Disease"/>
            <person name="Wu L."/>
            <person name="Ma J."/>
        </authorList>
    </citation>
    <scope>NUCLEOTIDE SEQUENCE [LARGE SCALE GENOMIC DNA]</scope>
    <source>
        <strain evidence="3">CGMCC-1.15741</strain>
    </source>
</reference>
<proteinExistence type="predicted"/>
<dbReference type="InterPro" id="IPR019301">
    <property type="entry name" value="Flagellar_prot_FlgJ_N"/>
</dbReference>
<accession>A0ABW1S5E2</accession>
<feature type="domain" description="Flagellar protein FlgJ N-terminal" evidence="1">
    <location>
        <begin position="46"/>
        <end position="90"/>
    </location>
</feature>
<name>A0ABW1S5E2_9PROT</name>
<dbReference type="RefSeq" id="WP_377374678.1">
    <property type="nucleotide sequence ID" value="NZ_JBHSSW010000003.1"/>
</dbReference>
<sequence length="105" mass="11458">MDELSALNLQPMGDTPNLKLIKTEEAARKVADEFEAMFLAQMLAPMFEALDTDGPMGGGAAERAFRPMLVDEYAKEMSRQGGVGISDQIYTEILRMQGLGTPTDT</sequence>
<evidence type="ECO:0000313" key="3">
    <source>
        <dbReference type="Proteomes" id="UP001596303"/>
    </source>
</evidence>
<organism evidence="2 3">
    <name type="scientific">Ponticaulis profundi</name>
    <dbReference type="NCBI Taxonomy" id="2665222"/>
    <lineage>
        <taxon>Bacteria</taxon>
        <taxon>Pseudomonadati</taxon>
        <taxon>Pseudomonadota</taxon>
        <taxon>Alphaproteobacteria</taxon>
        <taxon>Hyphomonadales</taxon>
        <taxon>Hyphomonadaceae</taxon>
        <taxon>Ponticaulis</taxon>
    </lineage>
</organism>
<keyword evidence="3" id="KW-1185">Reference proteome</keyword>